<comment type="caution">
    <text evidence="1">The sequence shown here is derived from an EMBL/GenBank/DDBJ whole genome shotgun (WGS) entry which is preliminary data.</text>
</comment>
<keyword evidence="2" id="KW-1185">Reference proteome</keyword>
<dbReference type="EMBL" id="JACEIQ010000001">
    <property type="protein sequence ID" value="MBA4492713.1"/>
    <property type="molecule type" value="Genomic_DNA"/>
</dbReference>
<organism evidence="1 2">
    <name type="scientific">Paenactinomyces guangxiensis</name>
    <dbReference type="NCBI Taxonomy" id="1490290"/>
    <lineage>
        <taxon>Bacteria</taxon>
        <taxon>Bacillati</taxon>
        <taxon>Bacillota</taxon>
        <taxon>Bacilli</taxon>
        <taxon>Bacillales</taxon>
        <taxon>Thermoactinomycetaceae</taxon>
        <taxon>Paenactinomyces</taxon>
    </lineage>
</organism>
<protein>
    <submittedName>
        <fullName evidence="1">Uncharacterized protein</fullName>
    </submittedName>
</protein>
<evidence type="ECO:0000313" key="1">
    <source>
        <dbReference type="EMBL" id="MBA4492713.1"/>
    </source>
</evidence>
<name>A0A7W1WML1_9BACL</name>
<dbReference type="RefSeq" id="WP_181749954.1">
    <property type="nucleotide sequence ID" value="NZ_JACEIQ010000001.1"/>
</dbReference>
<accession>A0A7W1WML1</accession>
<dbReference type="Proteomes" id="UP000535491">
    <property type="component" value="Unassembled WGS sequence"/>
</dbReference>
<dbReference type="AlphaFoldDB" id="A0A7W1WML1"/>
<proteinExistence type="predicted"/>
<reference evidence="1 2" key="1">
    <citation type="submission" date="2020-07" db="EMBL/GenBank/DDBJ databases">
        <authorList>
            <person name="Feng H."/>
        </authorList>
    </citation>
    <scope>NUCLEOTIDE SEQUENCE [LARGE SCALE GENOMIC DNA]</scope>
    <source>
        <strain evidence="2">s-10</strain>
    </source>
</reference>
<sequence length="79" mass="8974">MKQISILSKSLQSVFSKKEIEEILEECGHHDTARKFTVPQLLNYWIHAAIGNLFASCGLKDFLPNGSLFCMNLFIDQNT</sequence>
<evidence type="ECO:0000313" key="2">
    <source>
        <dbReference type="Proteomes" id="UP000535491"/>
    </source>
</evidence>
<gene>
    <name evidence="1" type="ORF">H1191_00075</name>
</gene>